<evidence type="ECO:0000313" key="3">
    <source>
        <dbReference type="Proteomes" id="UP000244855"/>
    </source>
</evidence>
<gene>
    <name evidence="2" type="ORF">DM02DRAFT_533184</name>
</gene>
<dbReference type="Proteomes" id="UP000244855">
    <property type="component" value="Unassembled WGS sequence"/>
</dbReference>
<dbReference type="Pfam" id="PF06985">
    <property type="entry name" value="HET"/>
    <property type="match status" value="1"/>
</dbReference>
<dbReference type="EMBL" id="KZ805435">
    <property type="protein sequence ID" value="PVH97461.1"/>
    <property type="molecule type" value="Genomic_DNA"/>
</dbReference>
<dbReference type="InterPro" id="IPR010730">
    <property type="entry name" value="HET"/>
</dbReference>
<accession>A0A2V1DHX1</accession>
<dbReference type="STRING" id="97972.A0A2V1DHX1"/>
<name>A0A2V1DHX1_9PLEO</name>
<dbReference type="AlphaFoldDB" id="A0A2V1DHX1"/>
<proteinExistence type="predicted"/>
<feature type="domain" description="Heterokaryon incompatibility" evidence="1">
    <location>
        <begin position="52"/>
        <end position="202"/>
    </location>
</feature>
<feature type="non-terminal residue" evidence="2">
    <location>
        <position position="322"/>
    </location>
</feature>
<dbReference type="PANTHER" id="PTHR33112:SF16">
    <property type="entry name" value="HETEROKARYON INCOMPATIBILITY DOMAIN-CONTAINING PROTEIN"/>
    <property type="match status" value="1"/>
</dbReference>
<dbReference type="PANTHER" id="PTHR33112">
    <property type="entry name" value="DOMAIN PROTEIN, PUTATIVE-RELATED"/>
    <property type="match status" value="1"/>
</dbReference>
<keyword evidence="3" id="KW-1185">Reference proteome</keyword>
<dbReference type="OrthoDB" id="2958217at2759"/>
<protein>
    <submittedName>
        <fullName evidence="2">HET-domain-containing protein</fullName>
    </submittedName>
</protein>
<organism evidence="2 3">
    <name type="scientific">Periconia macrospinosa</name>
    <dbReference type="NCBI Taxonomy" id="97972"/>
    <lineage>
        <taxon>Eukaryota</taxon>
        <taxon>Fungi</taxon>
        <taxon>Dikarya</taxon>
        <taxon>Ascomycota</taxon>
        <taxon>Pezizomycotina</taxon>
        <taxon>Dothideomycetes</taxon>
        <taxon>Pleosporomycetidae</taxon>
        <taxon>Pleosporales</taxon>
        <taxon>Massarineae</taxon>
        <taxon>Periconiaceae</taxon>
        <taxon>Periconia</taxon>
    </lineage>
</organism>
<evidence type="ECO:0000313" key="2">
    <source>
        <dbReference type="EMBL" id="PVH97461.1"/>
    </source>
</evidence>
<evidence type="ECO:0000259" key="1">
    <source>
        <dbReference type="Pfam" id="PF06985"/>
    </source>
</evidence>
<sequence>MAGYWLHTCLTSHQNCRFSDAIPQLPTRVIDVGNGIDKPVRLIASDGAHGLYCTLSYRWYDSHPFKTTTENISQLYQDLPENVLHPTIREAITTTRKLGLPYLWVDALCIIQDDAADWAREAARMSAVYENSILTIAAIDSPSADEGIYRKRTHSPRPYNRDFPPNFPTGYFGYGHPFFVFSRKCRPRPLGELDTRGWCLQEQFLSPRILSYAGGELFWECSEMMASESYPGGKDSISLWCSMVERFTRRHLTVESDRLVAIQGISDVLTAYTNEEIVMGMCKSLLPRHLLWWVNTIAGDFKVKDPLHRPTNFSCPTWSWAS</sequence>
<reference evidence="2 3" key="1">
    <citation type="journal article" date="2018" name="Sci. Rep.">
        <title>Comparative genomics provides insights into the lifestyle and reveals functional heterogeneity of dark septate endophytic fungi.</title>
        <authorList>
            <person name="Knapp D.G."/>
            <person name="Nemeth J.B."/>
            <person name="Barry K."/>
            <person name="Hainaut M."/>
            <person name="Henrissat B."/>
            <person name="Johnson J."/>
            <person name="Kuo A."/>
            <person name="Lim J.H.P."/>
            <person name="Lipzen A."/>
            <person name="Nolan M."/>
            <person name="Ohm R.A."/>
            <person name="Tamas L."/>
            <person name="Grigoriev I.V."/>
            <person name="Spatafora J.W."/>
            <person name="Nagy L.G."/>
            <person name="Kovacs G.M."/>
        </authorList>
    </citation>
    <scope>NUCLEOTIDE SEQUENCE [LARGE SCALE GENOMIC DNA]</scope>
    <source>
        <strain evidence="2 3">DSE2036</strain>
    </source>
</reference>